<dbReference type="Proteomes" id="UP001238155">
    <property type="component" value="Chromosome"/>
</dbReference>
<evidence type="ECO:0000313" key="2">
    <source>
        <dbReference type="Proteomes" id="UP001238155"/>
    </source>
</evidence>
<protein>
    <submittedName>
        <fullName evidence="1">DUF771 domain-containing protein</fullName>
    </submittedName>
</protein>
<dbReference type="AlphaFoldDB" id="A0AAJ6FP98"/>
<gene>
    <name evidence="1" type="ORF">QFF56_02845</name>
</gene>
<accession>A0AAJ6FP98</accession>
<name>A0AAJ6FP98_9LACO</name>
<sequence length="117" mass="13785">MLNFKEMIAMQALKAEVTIQVPENMVLVDKAEYIALKEQPELGKIWTVEDMKRELGLRKGLGWLRWLLRRNEAEIKDWCNISDLGSGKQRYRIKPSGARKWFEENALKIDWDEPLPK</sequence>
<dbReference type="RefSeq" id="WP_283534831.1">
    <property type="nucleotide sequence ID" value="NZ_CP123751.1"/>
</dbReference>
<dbReference type="InterPro" id="IPR008489">
    <property type="entry name" value="DUF771"/>
</dbReference>
<reference evidence="1" key="1">
    <citation type="submission" date="2023-04" db="EMBL/GenBank/DDBJ databases">
        <title>Four porcine-derived lactic acid bacteria strains analyses and their evaluation as potential probiotics based on genomics.</title>
        <authorList>
            <person name="Niu D."/>
        </authorList>
    </citation>
    <scope>NUCLEOTIDE SEQUENCE</scope>
    <source>
        <strain evidence="1">ZSB1</strain>
    </source>
</reference>
<evidence type="ECO:0000313" key="1">
    <source>
        <dbReference type="EMBL" id="WHQ80637.1"/>
    </source>
</evidence>
<dbReference type="Pfam" id="PF05595">
    <property type="entry name" value="DUF771"/>
    <property type="match status" value="1"/>
</dbReference>
<proteinExistence type="predicted"/>
<dbReference type="EMBL" id="CP123751">
    <property type="protein sequence ID" value="WHQ80637.1"/>
    <property type="molecule type" value="Genomic_DNA"/>
</dbReference>
<organism evidence="1 2">
    <name type="scientific">Ligilactobacillus animalis</name>
    <dbReference type="NCBI Taxonomy" id="1605"/>
    <lineage>
        <taxon>Bacteria</taxon>
        <taxon>Bacillati</taxon>
        <taxon>Bacillota</taxon>
        <taxon>Bacilli</taxon>
        <taxon>Lactobacillales</taxon>
        <taxon>Lactobacillaceae</taxon>
        <taxon>Ligilactobacillus</taxon>
    </lineage>
</organism>